<name>A0A251S7A2_HELAN</name>
<sequence>MIKPQFSVLLLLISQSADITFVLIRVVKWGNGAKLGKYRWYENGSNRLKHTIRRWLLRDLQLWVQKIINLTVSDTFVMAVGI</sequence>
<evidence type="ECO:0000313" key="2">
    <source>
        <dbReference type="Proteomes" id="UP000215914"/>
    </source>
</evidence>
<dbReference type="AlphaFoldDB" id="A0A251S7A2"/>
<dbReference type="InParanoid" id="A0A251S7A2"/>
<dbReference type="EMBL" id="CM007904">
    <property type="protein sequence ID" value="OTF94548.1"/>
    <property type="molecule type" value="Genomic_DNA"/>
</dbReference>
<proteinExistence type="predicted"/>
<keyword evidence="2" id="KW-1185">Reference proteome</keyword>
<reference evidence="2" key="1">
    <citation type="journal article" date="2017" name="Nature">
        <title>The sunflower genome provides insights into oil metabolism, flowering and Asterid evolution.</title>
        <authorList>
            <person name="Badouin H."/>
            <person name="Gouzy J."/>
            <person name="Grassa C.J."/>
            <person name="Murat F."/>
            <person name="Staton S.E."/>
            <person name="Cottret L."/>
            <person name="Lelandais-Briere C."/>
            <person name="Owens G.L."/>
            <person name="Carrere S."/>
            <person name="Mayjonade B."/>
            <person name="Legrand L."/>
            <person name="Gill N."/>
            <person name="Kane N.C."/>
            <person name="Bowers J.E."/>
            <person name="Hubner S."/>
            <person name="Bellec A."/>
            <person name="Berard A."/>
            <person name="Berges H."/>
            <person name="Blanchet N."/>
            <person name="Boniface M.C."/>
            <person name="Brunel D."/>
            <person name="Catrice O."/>
            <person name="Chaidir N."/>
            <person name="Claudel C."/>
            <person name="Donnadieu C."/>
            <person name="Faraut T."/>
            <person name="Fievet G."/>
            <person name="Helmstetter N."/>
            <person name="King M."/>
            <person name="Knapp S.J."/>
            <person name="Lai Z."/>
            <person name="Le Paslier M.C."/>
            <person name="Lippi Y."/>
            <person name="Lorenzon L."/>
            <person name="Mandel J.R."/>
            <person name="Marage G."/>
            <person name="Marchand G."/>
            <person name="Marquand E."/>
            <person name="Bret-Mestries E."/>
            <person name="Morien E."/>
            <person name="Nambeesan S."/>
            <person name="Nguyen T."/>
            <person name="Pegot-Espagnet P."/>
            <person name="Pouilly N."/>
            <person name="Raftis F."/>
            <person name="Sallet E."/>
            <person name="Schiex T."/>
            <person name="Thomas J."/>
            <person name="Vandecasteele C."/>
            <person name="Vares D."/>
            <person name="Vear F."/>
            <person name="Vautrin S."/>
            <person name="Crespi M."/>
            <person name="Mangin B."/>
            <person name="Burke J.M."/>
            <person name="Salse J."/>
            <person name="Munos S."/>
            <person name="Vincourt P."/>
            <person name="Rieseberg L.H."/>
            <person name="Langlade N.B."/>
        </authorList>
    </citation>
    <scope>NUCLEOTIDE SEQUENCE [LARGE SCALE GENOMIC DNA]</scope>
    <source>
        <strain evidence="2">cv. SF193</strain>
    </source>
</reference>
<organism evidence="1 2">
    <name type="scientific">Helianthus annuus</name>
    <name type="common">Common sunflower</name>
    <dbReference type="NCBI Taxonomy" id="4232"/>
    <lineage>
        <taxon>Eukaryota</taxon>
        <taxon>Viridiplantae</taxon>
        <taxon>Streptophyta</taxon>
        <taxon>Embryophyta</taxon>
        <taxon>Tracheophyta</taxon>
        <taxon>Spermatophyta</taxon>
        <taxon>Magnoliopsida</taxon>
        <taxon>eudicotyledons</taxon>
        <taxon>Gunneridae</taxon>
        <taxon>Pentapetalae</taxon>
        <taxon>asterids</taxon>
        <taxon>campanulids</taxon>
        <taxon>Asterales</taxon>
        <taxon>Asteraceae</taxon>
        <taxon>Asteroideae</taxon>
        <taxon>Heliantheae alliance</taxon>
        <taxon>Heliantheae</taxon>
        <taxon>Helianthus</taxon>
    </lineage>
</organism>
<dbReference type="Proteomes" id="UP000215914">
    <property type="component" value="Chromosome 15"/>
</dbReference>
<accession>A0A251S7A2</accession>
<gene>
    <name evidence="1" type="ORF">HannXRQ_Chr15g0473311</name>
</gene>
<evidence type="ECO:0000313" key="1">
    <source>
        <dbReference type="EMBL" id="OTF94548.1"/>
    </source>
</evidence>
<protein>
    <submittedName>
        <fullName evidence="1">Uncharacterized protein</fullName>
    </submittedName>
</protein>